<evidence type="ECO:0000313" key="2">
    <source>
        <dbReference type="Proteomes" id="UP000268162"/>
    </source>
</evidence>
<reference evidence="2" key="1">
    <citation type="journal article" date="2018" name="Nat. Microbiol.">
        <title>Leveraging single-cell genomics to expand the fungal tree of life.</title>
        <authorList>
            <person name="Ahrendt S.R."/>
            <person name="Quandt C.A."/>
            <person name="Ciobanu D."/>
            <person name="Clum A."/>
            <person name="Salamov A."/>
            <person name="Andreopoulos B."/>
            <person name="Cheng J.F."/>
            <person name="Woyke T."/>
            <person name="Pelin A."/>
            <person name="Henrissat B."/>
            <person name="Reynolds N.K."/>
            <person name="Benny G.L."/>
            <person name="Smith M.E."/>
            <person name="James T.Y."/>
            <person name="Grigoriev I.V."/>
        </authorList>
    </citation>
    <scope>NUCLEOTIDE SEQUENCE [LARGE SCALE GENOMIC DNA]</scope>
    <source>
        <strain evidence="2">RSA 468</strain>
    </source>
</reference>
<protein>
    <submittedName>
        <fullName evidence="1">Polynucleotide kinase 3 phosphatase-domain-containing protein</fullName>
    </submittedName>
</protein>
<evidence type="ECO:0000313" key="1">
    <source>
        <dbReference type="EMBL" id="RKP34859.1"/>
    </source>
</evidence>
<dbReference type="InterPro" id="IPR013954">
    <property type="entry name" value="PNK3P"/>
</dbReference>
<dbReference type="PANTHER" id="PTHR12083:SF9">
    <property type="entry name" value="BIFUNCTIONAL POLYNUCLEOTIDE PHOSPHATASE_KINASE"/>
    <property type="match status" value="1"/>
</dbReference>
<dbReference type="Gene3D" id="3.40.50.300">
    <property type="entry name" value="P-loop containing nucleotide triphosphate hydrolases"/>
    <property type="match status" value="1"/>
</dbReference>
<dbReference type="GO" id="GO:0006281">
    <property type="term" value="P:DNA repair"/>
    <property type="evidence" value="ECO:0007669"/>
    <property type="project" value="TreeGrafter"/>
</dbReference>
<gene>
    <name evidence="1" type="ORF">BJ085DRAFT_10776</name>
</gene>
<dbReference type="PANTHER" id="PTHR12083">
    <property type="entry name" value="BIFUNCTIONAL POLYNUCLEOTIDE PHOSPHATASE/KINASE"/>
    <property type="match status" value="1"/>
</dbReference>
<dbReference type="Gene3D" id="3.40.50.1000">
    <property type="entry name" value="HAD superfamily/HAD-like"/>
    <property type="match status" value="1"/>
</dbReference>
<dbReference type="GO" id="GO:0046403">
    <property type="term" value="F:polynucleotide 3'-phosphatase activity"/>
    <property type="evidence" value="ECO:0007669"/>
    <property type="project" value="TreeGrafter"/>
</dbReference>
<dbReference type="InterPro" id="IPR006551">
    <property type="entry name" value="Polynucleotide_phosphatase"/>
</dbReference>
<keyword evidence="1" id="KW-0418">Kinase</keyword>
<dbReference type="AlphaFoldDB" id="A0A4V1J4A3"/>
<dbReference type="InterPro" id="IPR023214">
    <property type="entry name" value="HAD_sf"/>
</dbReference>
<dbReference type="InterPro" id="IPR027417">
    <property type="entry name" value="P-loop_NTPase"/>
</dbReference>
<accession>A0A4V1J4A3</accession>
<dbReference type="InterPro" id="IPR036412">
    <property type="entry name" value="HAD-like_sf"/>
</dbReference>
<dbReference type="EMBL" id="ML003043">
    <property type="protein sequence ID" value="RKP34859.1"/>
    <property type="molecule type" value="Genomic_DNA"/>
</dbReference>
<organism evidence="1 2">
    <name type="scientific">Dimargaris cristalligena</name>
    <dbReference type="NCBI Taxonomy" id="215637"/>
    <lineage>
        <taxon>Eukaryota</taxon>
        <taxon>Fungi</taxon>
        <taxon>Fungi incertae sedis</taxon>
        <taxon>Zoopagomycota</taxon>
        <taxon>Kickxellomycotina</taxon>
        <taxon>Dimargaritomycetes</taxon>
        <taxon>Dimargaritales</taxon>
        <taxon>Dimargaritaceae</taxon>
        <taxon>Dimargaris</taxon>
    </lineage>
</organism>
<keyword evidence="1" id="KW-0808">Transferase</keyword>
<dbReference type="SUPFAM" id="SSF56784">
    <property type="entry name" value="HAD-like"/>
    <property type="match status" value="1"/>
</dbReference>
<dbReference type="Pfam" id="PF13671">
    <property type="entry name" value="AAA_33"/>
    <property type="match status" value="1"/>
</dbReference>
<sequence>SVIIGIHQQPVSGAKIACFDLDNTLIKVKGTHTYSKSADDWEFLYDFIPAKLRQLVADGYKIAIISNQAGLRYSFDKGNPKAFAKYLLFRNKLNQIAHQLQIPFHFLAATQYDLYRKPRSGMWHFLALHLNDGIPIDLGQSFYVGDAAGRPHHWKRGMKVDFADTDRKFAENLRLPFHTPEEYFHGEAPAPFSYGEFHPTRVPLSAEVARQLGKTGIGAAPDSDAPPTLPSTAEQLQLRSRDQSPELVVVVGFPASGKSSIVERAFRPAGYTHVNQDTLKTRAKCVAACDQALQAGQSVVVDNTNPDRSTRAEYIRVAQRHNVPVRCLHLSASEDVARHNNIFRAWAHLVAEPAAARSALSSIVFNTYKSRFETPTEAEGFAEVVSMDFQFDG</sequence>
<feature type="non-terminal residue" evidence="1">
    <location>
        <position position="393"/>
    </location>
</feature>
<name>A0A4V1J4A3_9FUNG</name>
<dbReference type="Pfam" id="PF08645">
    <property type="entry name" value="PNK3P"/>
    <property type="match status" value="1"/>
</dbReference>
<dbReference type="FunFam" id="3.40.50.300:FF:000737">
    <property type="entry name" value="Bifunctional polynucleotide phosphatase/kinase"/>
    <property type="match status" value="1"/>
</dbReference>
<dbReference type="GO" id="GO:0046404">
    <property type="term" value="F:ATP-dependent polydeoxyribonucleotide 5'-hydroxyl-kinase activity"/>
    <property type="evidence" value="ECO:0007669"/>
    <property type="project" value="TreeGrafter"/>
</dbReference>
<dbReference type="NCBIfam" id="TIGR01664">
    <property type="entry name" value="DNA-3'-Pase"/>
    <property type="match status" value="1"/>
</dbReference>
<feature type="non-terminal residue" evidence="1">
    <location>
        <position position="1"/>
    </location>
</feature>
<dbReference type="GO" id="GO:0003690">
    <property type="term" value="F:double-stranded DNA binding"/>
    <property type="evidence" value="ECO:0007669"/>
    <property type="project" value="TreeGrafter"/>
</dbReference>
<proteinExistence type="predicted"/>
<keyword evidence="2" id="KW-1185">Reference proteome</keyword>
<dbReference type="SUPFAM" id="SSF52540">
    <property type="entry name" value="P-loop containing nucleoside triphosphate hydrolases"/>
    <property type="match status" value="1"/>
</dbReference>
<dbReference type="InterPro" id="IPR006549">
    <property type="entry name" value="HAD-SF_hydro_IIIA"/>
</dbReference>
<dbReference type="Proteomes" id="UP000268162">
    <property type="component" value="Unassembled WGS sequence"/>
</dbReference>
<dbReference type="NCBIfam" id="TIGR01662">
    <property type="entry name" value="HAD-SF-IIIA"/>
    <property type="match status" value="1"/>
</dbReference>
<dbReference type="STRING" id="215637.A0A4V1J4A3"/>